<dbReference type="EMBL" id="BAAAEW010000016">
    <property type="protein sequence ID" value="GAA0752722.1"/>
    <property type="molecule type" value="Genomic_DNA"/>
</dbReference>
<protein>
    <submittedName>
        <fullName evidence="1">Uncharacterized protein</fullName>
    </submittedName>
</protein>
<name>A0ABN1K242_9BURK</name>
<comment type="caution">
    <text evidence="1">The sequence shown here is derived from an EMBL/GenBank/DDBJ whole genome shotgun (WGS) entry which is preliminary data.</text>
</comment>
<organism evidence="1 2">
    <name type="scientific">Ideonella azotifigens</name>
    <dbReference type="NCBI Taxonomy" id="513160"/>
    <lineage>
        <taxon>Bacteria</taxon>
        <taxon>Pseudomonadati</taxon>
        <taxon>Pseudomonadota</taxon>
        <taxon>Betaproteobacteria</taxon>
        <taxon>Burkholderiales</taxon>
        <taxon>Sphaerotilaceae</taxon>
        <taxon>Ideonella</taxon>
    </lineage>
</organism>
<keyword evidence="2" id="KW-1185">Reference proteome</keyword>
<reference evidence="1 2" key="1">
    <citation type="journal article" date="2019" name="Int. J. Syst. Evol. Microbiol.">
        <title>The Global Catalogue of Microorganisms (GCM) 10K type strain sequencing project: providing services to taxonomists for standard genome sequencing and annotation.</title>
        <authorList>
            <consortium name="The Broad Institute Genomics Platform"/>
            <consortium name="The Broad Institute Genome Sequencing Center for Infectious Disease"/>
            <person name="Wu L."/>
            <person name="Ma J."/>
        </authorList>
    </citation>
    <scope>NUCLEOTIDE SEQUENCE [LARGE SCALE GENOMIC DNA]</scope>
    <source>
        <strain evidence="1 2">JCM 15503</strain>
    </source>
</reference>
<accession>A0ABN1K242</accession>
<sequence>MVRLYPMHFRADLRKLASEERISANASWFSIGLWLIFASLDETWRASAPSFTAWLAAQGRRLGLGDASLWRYMTAVRSLDAIHFDLVRAGYPCPDIVQLQDRVSPESIELACKIRRFGSAEEVLGVFRKLVRGEISRLELRKIWADCRESRSASGARPAHASLTPEVTPVQPGVEEVAPKHVLGPGAFASVLPILLGDSRWPRLCCEFDGASITVETRNERVELADRVVVVQEALDSPLQLHGFLELGGGPSDHAVGRLARACEYFDFVWLFRPEASGREAEAEAASRVSVGMLEIGAAPQSFRVIRTASLLDARPARKLASMQAVLASILSTDAVREAINTRLV</sequence>
<gene>
    <name evidence="1" type="ORF">GCM10009107_26770</name>
</gene>
<proteinExistence type="predicted"/>
<evidence type="ECO:0000313" key="2">
    <source>
        <dbReference type="Proteomes" id="UP001500279"/>
    </source>
</evidence>
<evidence type="ECO:0000313" key="1">
    <source>
        <dbReference type="EMBL" id="GAA0752722.1"/>
    </source>
</evidence>
<dbReference type="Proteomes" id="UP001500279">
    <property type="component" value="Unassembled WGS sequence"/>
</dbReference>